<feature type="transmembrane region" description="Helical" evidence="8">
    <location>
        <begin position="683"/>
        <end position="706"/>
    </location>
</feature>
<evidence type="ECO:0000256" key="6">
    <source>
        <dbReference type="ARBA" id="ARBA00022989"/>
    </source>
</evidence>
<protein>
    <submittedName>
        <fullName evidence="11">Putative Glycosiltransferase</fullName>
    </submittedName>
</protein>
<feature type="transmembrane region" description="Helical" evidence="8">
    <location>
        <begin position="819"/>
        <end position="838"/>
    </location>
</feature>
<feature type="domain" description="DDE" evidence="9">
    <location>
        <begin position="39"/>
        <end position="113"/>
    </location>
</feature>
<evidence type="ECO:0000259" key="10">
    <source>
        <dbReference type="Pfam" id="PF13632"/>
    </source>
</evidence>
<evidence type="ECO:0000259" key="9">
    <source>
        <dbReference type="Pfam" id="PF13610"/>
    </source>
</evidence>
<dbReference type="PANTHER" id="PTHR43867">
    <property type="entry name" value="CELLULOSE SYNTHASE CATALYTIC SUBUNIT A [UDP-FORMING]"/>
    <property type="match status" value="1"/>
</dbReference>
<comment type="caution">
    <text evidence="11">The sequence shown here is derived from an EMBL/GenBank/DDBJ whole genome shotgun (WGS) entry which is preliminary data.</text>
</comment>
<organism evidence="11">
    <name type="scientific">Lactococcus cremoris subsp. cremoris GE214</name>
    <dbReference type="NCBI Taxonomy" id="1415168"/>
    <lineage>
        <taxon>Bacteria</taxon>
        <taxon>Bacillati</taxon>
        <taxon>Bacillota</taxon>
        <taxon>Bacilli</taxon>
        <taxon>Lactobacillales</taxon>
        <taxon>Streptococcaceae</taxon>
        <taxon>Lactococcus</taxon>
        <taxon>Lactococcus cremoris subsp. cremoris</taxon>
    </lineage>
</organism>
<dbReference type="InterPro" id="IPR047930">
    <property type="entry name" value="Transpos_IS6"/>
</dbReference>
<dbReference type="GO" id="GO:0005886">
    <property type="term" value="C:plasma membrane"/>
    <property type="evidence" value="ECO:0007669"/>
    <property type="project" value="TreeGrafter"/>
</dbReference>
<dbReference type="InterPro" id="IPR032874">
    <property type="entry name" value="DDE_dom"/>
</dbReference>
<dbReference type="SUPFAM" id="SSF53448">
    <property type="entry name" value="Nucleotide-diphospho-sugar transferases"/>
    <property type="match status" value="1"/>
</dbReference>
<comment type="function">
    <text evidence="1">Involved in the transposition of the insertion sequence.</text>
</comment>
<keyword evidence="5 8" id="KW-0812">Transmembrane</keyword>
<dbReference type="Pfam" id="PF13610">
    <property type="entry name" value="DDE_Tnp_IS240"/>
    <property type="match status" value="1"/>
</dbReference>
<feature type="transmembrane region" description="Helical" evidence="8">
    <location>
        <begin position="210"/>
        <end position="233"/>
    </location>
</feature>
<evidence type="ECO:0000256" key="7">
    <source>
        <dbReference type="ARBA" id="ARBA00023136"/>
    </source>
</evidence>
<feature type="domain" description="Glycosyltransferase 2-like" evidence="10">
    <location>
        <begin position="502"/>
        <end position="727"/>
    </location>
</feature>
<dbReference type="InterPro" id="IPR012337">
    <property type="entry name" value="RNaseH-like_sf"/>
</dbReference>
<dbReference type="GO" id="GO:0003676">
    <property type="term" value="F:nucleic acid binding"/>
    <property type="evidence" value="ECO:0007669"/>
    <property type="project" value="InterPro"/>
</dbReference>
<evidence type="ECO:0000256" key="1">
    <source>
        <dbReference type="ARBA" id="ARBA00002286"/>
    </source>
</evidence>
<keyword evidence="3" id="KW-0328">Glycosyltransferase</keyword>
<keyword evidence="7 8" id="KW-0472">Membrane</keyword>
<dbReference type="AlphaFoldDB" id="A0A084A710"/>
<dbReference type="Gene3D" id="3.90.550.10">
    <property type="entry name" value="Spore Coat Polysaccharide Biosynthesis Protein SpsA, Chain A"/>
    <property type="match status" value="2"/>
</dbReference>
<dbReference type="GO" id="GO:0016758">
    <property type="term" value="F:hexosyltransferase activity"/>
    <property type="evidence" value="ECO:0007669"/>
    <property type="project" value="TreeGrafter"/>
</dbReference>
<keyword evidence="6 8" id="KW-1133">Transmembrane helix</keyword>
<feature type="transmembrane region" description="Helical" evidence="8">
    <location>
        <begin position="712"/>
        <end position="730"/>
    </location>
</feature>
<keyword evidence="4 11" id="KW-0808">Transferase</keyword>
<dbReference type="InterPro" id="IPR001173">
    <property type="entry name" value="Glyco_trans_2-like"/>
</dbReference>
<dbReference type="InterPro" id="IPR036397">
    <property type="entry name" value="RNaseH_sf"/>
</dbReference>
<dbReference type="EMBL" id="AZSI01000228">
    <property type="protein sequence ID" value="KEY61089.1"/>
    <property type="molecule type" value="Genomic_DNA"/>
</dbReference>
<feature type="transmembrane region" description="Helical" evidence="8">
    <location>
        <begin position="176"/>
        <end position="198"/>
    </location>
</feature>
<evidence type="ECO:0000256" key="8">
    <source>
        <dbReference type="SAM" id="Phobius"/>
    </source>
</evidence>
<dbReference type="PATRIC" id="fig|1415168.3.peg.2839"/>
<dbReference type="NCBIfam" id="NF033587">
    <property type="entry name" value="transpos_IS6"/>
    <property type="match status" value="1"/>
</dbReference>
<name>A0A084A710_LACLC</name>
<dbReference type="PANTHER" id="PTHR43867:SF2">
    <property type="entry name" value="CELLULOSE SYNTHASE CATALYTIC SUBUNIT A [UDP-FORMING]"/>
    <property type="match status" value="1"/>
</dbReference>
<dbReference type="Gene3D" id="3.30.420.10">
    <property type="entry name" value="Ribonuclease H-like superfamily/Ribonuclease H"/>
    <property type="match status" value="1"/>
</dbReference>
<proteinExistence type="predicted"/>
<evidence type="ECO:0000256" key="2">
    <source>
        <dbReference type="ARBA" id="ARBA00004141"/>
    </source>
</evidence>
<gene>
    <name evidence="11" type="ORF">U725_02784</name>
</gene>
<dbReference type="InterPro" id="IPR050321">
    <property type="entry name" value="Glycosyltr_2/OpgH_subfam"/>
</dbReference>
<evidence type="ECO:0000256" key="5">
    <source>
        <dbReference type="ARBA" id="ARBA00022692"/>
    </source>
</evidence>
<accession>A0A084A710</accession>
<feature type="transmembrane region" description="Helical" evidence="8">
    <location>
        <begin position="742"/>
        <end position="761"/>
    </location>
</feature>
<evidence type="ECO:0000256" key="3">
    <source>
        <dbReference type="ARBA" id="ARBA00022676"/>
    </source>
</evidence>
<evidence type="ECO:0000313" key="11">
    <source>
        <dbReference type="EMBL" id="KEY61089.1"/>
    </source>
</evidence>
<dbReference type="InterPro" id="IPR029044">
    <property type="entry name" value="Nucleotide-diphossugar_trans"/>
</dbReference>
<dbReference type="Pfam" id="PF13632">
    <property type="entry name" value="Glyco_trans_2_3"/>
    <property type="match status" value="1"/>
</dbReference>
<sequence>MLYDRGINVCHTTIYRWVQEYSKVLYYLWKKKNRQSFYSWKMDETYIKIKGRWHYLYRAIDADGLTLDIWLRKKRETQAAYAFLKRLHKQFGEPKAIVTDKAPSLGSAFRKLQCWSFECTDLMLPFAYKCYNIRLQYCIFFTEVLPMTVRKRQFGTEKDSFALPVRHTRENDRKLSINRIFIVITLIFWVCYVSSTIYNQMIVHIPNFRSAIETCLYIVIVTLLDFSALMYLIEREGALKRFAQHTRVPRQNIDTHFSKRQPKMTVLVPSYDEEIKVIRQTLLSAALQEYPDINIVLLLDDKPRPSQQDAIDKLERTKAAVLDIGKRFEEPSHRLKQSLLAFENKTKHKKQSKTDDAFEAAQKVVQEYKWAADWLMALANSEKVADHVDHFFVDKVIKDLADNLYLISSAIDKSISENVIISDERLHQLYSRLVWVFTFNISYFQRKEYLSLSHEANKAMNLNSYINLMGGKYKIEKIAKNKVLLPVQEHETFDLEVPDSEYILTLDADSILLMEYCLRLVYLMDQKQNEKIAVTQTPYSSFRGSPTRIERITGSTTDIQHLLHQGSTHFDATFWVGANAVIRKRALEDIAEVDEIHGFMFRRFIQDRTVIEDTESSIDLRRKEWRLYNYPERLSYSATPPDFGSLVIQRGRWANGGLLILPKLLAARKQLKREGRPMRRLEFLIRMNYMCSVAWASFGLLFLLVYPFDSKLLSIFILLSAIPYFIAMSSDLKYLRYRRIDVFGIYGFNLLLLPVNLAGVMKSIQQGLTDKKIPFARTPKVDNRTSVRGWYVFSPIAIIVYSMLTCLKSYQDGNWANALFAGFNTVTALWATIAYIGLMNMVKDILNNFLNLILVEEKSKKIENAIEQSDEMDWRSILYYGEKEEKLSLRVAIEHHKEH</sequence>
<evidence type="ECO:0000256" key="4">
    <source>
        <dbReference type="ARBA" id="ARBA00022679"/>
    </source>
</evidence>
<dbReference type="SUPFAM" id="SSF53098">
    <property type="entry name" value="Ribonuclease H-like"/>
    <property type="match status" value="1"/>
</dbReference>
<feature type="transmembrane region" description="Helical" evidence="8">
    <location>
        <begin position="789"/>
        <end position="807"/>
    </location>
</feature>
<dbReference type="Proteomes" id="UP000028401">
    <property type="component" value="Unassembled WGS sequence"/>
</dbReference>
<reference evidence="11" key="1">
    <citation type="submission" date="2014-06" db="EMBL/GenBank/DDBJ databases">
        <title>Draft genome sequence of the putrescine producing strain Lactococcus lactis subsp cremoris GE214.</title>
        <authorList>
            <person name="Ladero V."/>
            <person name="Linares D.M."/>
            <person name="del Rio B."/>
            <person name="Mayo B."/>
            <person name="Martin M.C."/>
            <person name="Fernandez M."/>
            <person name="Alvarez M.A."/>
        </authorList>
    </citation>
    <scope>NUCLEOTIDE SEQUENCE [LARGE SCALE GENOMIC DNA]</scope>
    <source>
        <strain evidence="11">GE214</strain>
    </source>
</reference>
<comment type="subcellular location">
    <subcellularLocation>
        <location evidence="2">Membrane</location>
        <topology evidence="2">Multi-pass membrane protein</topology>
    </subcellularLocation>
</comment>